<accession>A0A6P1NCK7</accession>
<evidence type="ECO:0000313" key="2">
    <source>
        <dbReference type="EMBL" id="QHI96046.1"/>
    </source>
</evidence>
<sequence>MSKLIKTMLCAITLTYCVSARAEISGNEEAIKLLNRLHFSCDNHKKSDCEVAHNLLVKEYQNAFAGDYLAQRDVAAIIWEYYDKKDDVALEEACAWQTLVTQTKSKYKRSTDRLYLNLMCKPFFGVYNASDVPKIEPTVKKLVKAMKEIIGYHITHLVDIDEINFNVERDHDQAHAGLGWDD</sequence>
<dbReference type="EMBL" id="CP047652">
    <property type="protein sequence ID" value="QHI96046.1"/>
    <property type="molecule type" value="Genomic_DNA"/>
</dbReference>
<dbReference type="AlphaFoldDB" id="A0A6P1NCK7"/>
<proteinExistence type="predicted"/>
<evidence type="ECO:0000313" key="3">
    <source>
        <dbReference type="Proteomes" id="UP000463975"/>
    </source>
</evidence>
<keyword evidence="3" id="KW-1185">Reference proteome</keyword>
<evidence type="ECO:0000256" key="1">
    <source>
        <dbReference type="SAM" id="SignalP"/>
    </source>
</evidence>
<feature type="chain" id="PRO_5026839070" evidence="1">
    <location>
        <begin position="23"/>
        <end position="182"/>
    </location>
</feature>
<dbReference type="Proteomes" id="UP000463975">
    <property type="component" value="Chromosome"/>
</dbReference>
<reference evidence="2 3" key="1">
    <citation type="submission" date="2020-01" db="EMBL/GenBank/DDBJ databases">
        <title>Genome sequencing of strain KACC 21507.</title>
        <authorList>
            <person name="Heo J."/>
            <person name="Kim S.-J."/>
            <person name="Kim J.-S."/>
            <person name="Hong S.-B."/>
            <person name="Kwon S.-W."/>
        </authorList>
    </citation>
    <scope>NUCLEOTIDE SEQUENCE [LARGE SCALE GENOMIC DNA]</scope>
    <source>
        <strain evidence="2 3">KACC 21507</strain>
    </source>
</reference>
<keyword evidence="1" id="KW-0732">Signal</keyword>
<name>A0A6P1NCK7_9PROT</name>
<dbReference type="KEGG" id="bomb:GT348_07185"/>
<feature type="signal peptide" evidence="1">
    <location>
        <begin position="1"/>
        <end position="22"/>
    </location>
</feature>
<protein>
    <submittedName>
        <fullName evidence="2">Uncharacterized protein</fullName>
    </submittedName>
</protein>
<gene>
    <name evidence="2" type="ORF">GT348_07185</name>
</gene>
<dbReference type="RefSeq" id="WP_160619119.1">
    <property type="nucleotide sequence ID" value="NZ_CP047652.1"/>
</dbReference>
<organism evidence="2 3">
    <name type="scientific">Aristophania vespae</name>
    <dbReference type="NCBI Taxonomy" id="2697033"/>
    <lineage>
        <taxon>Bacteria</taxon>
        <taxon>Pseudomonadati</taxon>
        <taxon>Pseudomonadota</taxon>
        <taxon>Alphaproteobacteria</taxon>
        <taxon>Acetobacterales</taxon>
        <taxon>Acetobacteraceae</taxon>
        <taxon>Aristophania</taxon>
    </lineage>
</organism>